<keyword evidence="2" id="KW-0067">ATP-binding</keyword>
<reference evidence="6 7" key="1">
    <citation type="journal article" date="2019" name="Int. J. Syst. Evol. Microbiol.">
        <title>The Global Catalogue of Microorganisms (GCM) 10K type strain sequencing project: providing services to taxonomists for standard genome sequencing and annotation.</title>
        <authorList>
            <consortium name="The Broad Institute Genomics Platform"/>
            <consortium name="The Broad Institute Genome Sequencing Center for Infectious Disease"/>
            <person name="Wu L."/>
            <person name="Ma J."/>
        </authorList>
    </citation>
    <scope>NUCLEOTIDE SEQUENCE [LARGE SCALE GENOMIC DNA]</scope>
    <source>
        <strain evidence="6 7">JCM 6307</strain>
    </source>
</reference>
<dbReference type="SUPFAM" id="SSF52540">
    <property type="entry name" value="P-loop containing nucleoside triphosphate hydrolases"/>
    <property type="match status" value="1"/>
</dbReference>
<evidence type="ECO:0000313" key="6">
    <source>
        <dbReference type="EMBL" id="GAA2494198.1"/>
    </source>
</evidence>
<name>A0ABN3M1D3_9ACTN</name>
<evidence type="ECO:0000313" key="7">
    <source>
        <dbReference type="Proteomes" id="UP001501358"/>
    </source>
</evidence>
<gene>
    <name evidence="6" type="ORF">GCM10010406_32820</name>
</gene>
<dbReference type="Gene3D" id="3.40.50.2300">
    <property type="match status" value="1"/>
</dbReference>
<dbReference type="InterPro" id="IPR050625">
    <property type="entry name" value="ParA/MinD_ATPase"/>
</dbReference>
<sequence>MITRILCAIGDADTARHTTTLTGQLPGAEPGPVLADSTALLDTLGRLAAESVEELPEVVLVHERIGPVPALELVREVALRFPAVGVVLLSAETGPALYSAAMDAGARGLVGLPLSYDELATRVQAAAAWASGVRRHLGAGGQAPSGPAGTLVTVTGAKGGVGTTVTAVQLALAARASGRSVALVDMDLQAGDVASYLDVQFRRSIADLAEITDISPRVLQDAMFSHATGVFLLLAPAEGERGEEVGDRAARQVIGALRSRFEVVVVDCGSQMNGANAVAVETADTALLVTTPDVVAVRAAKRMVRLWDRLQIRKAEDTVVVVNRHSRSSEIQPALVERLTGTRAARAAVPAAFKELQPVVDSGRMQDLDNRSSVKQALWALAAEIDLVKAAPDRQGKSGGALVPAPRGRGRGRGGDRGSFTVARRGGTHRGARGRGGPADAPGSDDRGQVAIETLGLTPMILAVLVVLWQFVLTGYTFTLAGNAADEAVRAAAAAEGDPGAAADAAARAHLPGAWNASVSTGSGGGMVTADVRLRVPVLFPGGVDFPFSVTGSAGAAQEDLG</sequence>
<dbReference type="EMBL" id="BAAATA010000018">
    <property type="protein sequence ID" value="GAA2494198.1"/>
    <property type="molecule type" value="Genomic_DNA"/>
</dbReference>
<dbReference type="InterPro" id="IPR001789">
    <property type="entry name" value="Sig_transdc_resp-reg_receiver"/>
</dbReference>
<dbReference type="SUPFAM" id="SSF52172">
    <property type="entry name" value="CheY-like"/>
    <property type="match status" value="1"/>
</dbReference>
<dbReference type="Pfam" id="PF13614">
    <property type="entry name" value="AAA_31"/>
    <property type="match status" value="1"/>
</dbReference>
<dbReference type="Proteomes" id="UP001501358">
    <property type="component" value="Unassembled WGS sequence"/>
</dbReference>
<keyword evidence="1" id="KW-0547">Nucleotide-binding</keyword>
<accession>A0ABN3M1D3</accession>
<evidence type="ECO:0000256" key="2">
    <source>
        <dbReference type="ARBA" id="ARBA00022840"/>
    </source>
</evidence>
<dbReference type="InterPro" id="IPR011006">
    <property type="entry name" value="CheY-like_superfamily"/>
</dbReference>
<keyword evidence="7" id="KW-1185">Reference proteome</keyword>
<evidence type="ECO:0000256" key="3">
    <source>
        <dbReference type="PROSITE-ProRule" id="PRU00169"/>
    </source>
</evidence>
<dbReference type="InterPro" id="IPR027417">
    <property type="entry name" value="P-loop_NTPase"/>
</dbReference>
<dbReference type="PROSITE" id="PS50110">
    <property type="entry name" value="RESPONSE_REGULATORY"/>
    <property type="match status" value="1"/>
</dbReference>
<feature type="domain" description="Response regulatory" evidence="5">
    <location>
        <begin position="4"/>
        <end position="127"/>
    </location>
</feature>
<evidence type="ECO:0000259" key="5">
    <source>
        <dbReference type="PROSITE" id="PS50110"/>
    </source>
</evidence>
<dbReference type="PANTHER" id="PTHR43384:SF6">
    <property type="entry name" value="SEPTUM SITE-DETERMINING PROTEIN MIND HOMOLOG, CHLOROPLASTIC"/>
    <property type="match status" value="1"/>
</dbReference>
<evidence type="ECO:0000256" key="1">
    <source>
        <dbReference type="ARBA" id="ARBA00022741"/>
    </source>
</evidence>
<dbReference type="RefSeq" id="WP_344383929.1">
    <property type="nucleotide sequence ID" value="NZ_BAAATA010000018.1"/>
</dbReference>
<evidence type="ECO:0000256" key="4">
    <source>
        <dbReference type="SAM" id="MobiDB-lite"/>
    </source>
</evidence>
<dbReference type="Gene3D" id="3.40.50.300">
    <property type="entry name" value="P-loop containing nucleotide triphosphate hydrolases"/>
    <property type="match status" value="1"/>
</dbReference>
<organism evidence="6 7">
    <name type="scientific">Streptomyces thermolineatus</name>
    <dbReference type="NCBI Taxonomy" id="44033"/>
    <lineage>
        <taxon>Bacteria</taxon>
        <taxon>Bacillati</taxon>
        <taxon>Actinomycetota</taxon>
        <taxon>Actinomycetes</taxon>
        <taxon>Kitasatosporales</taxon>
        <taxon>Streptomycetaceae</taxon>
        <taxon>Streptomyces</taxon>
    </lineage>
</organism>
<dbReference type="InterPro" id="IPR025669">
    <property type="entry name" value="AAA_dom"/>
</dbReference>
<comment type="caution">
    <text evidence="3">Lacks conserved residue(s) required for the propagation of feature annotation.</text>
</comment>
<protein>
    <recommendedName>
        <fullName evidence="5">Response regulatory domain-containing protein</fullName>
    </recommendedName>
</protein>
<proteinExistence type="predicted"/>
<dbReference type="PANTHER" id="PTHR43384">
    <property type="entry name" value="SEPTUM SITE-DETERMINING PROTEIN MIND HOMOLOG, CHLOROPLASTIC-RELATED"/>
    <property type="match status" value="1"/>
</dbReference>
<comment type="caution">
    <text evidence="6">The sequence shown here is derived from an EMBL/GenBank/DDBJ whole genome shotgun (WGS) entry which is preliminary data.</text>
</comment>
<feature type="region of interest" description="Disordered" evidence="4">
    <location>
        <begin position="394"/>
        <end position="447"/>
    </location>
</feature>